<proteinExistence type="predicted"/>
<dbReference type="Proteomes" id="UP000499080">
    <property type="component" value="Unassembled WGS sequence"/>
</dbReference>
<keyword evidence="2" id="KW-1185">Reference proteome</keyword>
<dbReference type="AlphaFoldDB" id="A0A4Y2RHH5"/>
<gene>
    <name evidence="1" type="ORF">AVEN_73811_1</name>
</gene>
<comment type="caution">
    <text evidence="1">The sequence shown here is derived from an EMBL/GenBank/DDBJ whole genome shotgun (WGS) entry which is preliminary data.</text>
</comment>
<organism evidence="1 2">
    <name type="scientific">Araneus ventricosus</name>
    <name type="common">Orbweaver spider</name>
    <name type="synonym">Epeira ventricosa</name>
    <dbReference type="NCBI Taxonomy" id="182803"/>
    <lineage>
        <taxon>Eukaryota</taxon>
        <taxon>Metazoa</taxon>
        <taxon>Ecdysozoa</taxon>
        <taxon>Arthropoda</taxon>
        <taxon>Chelicerata</taxon>
        <taxon>Arachnida</taxon>
        <taxon>Araneae</taxon>
        <taxon>Araneomorphae</taxon>
        <taxon>Entelegynae</taxon>
        <taxon>Araneoidea</taxon>
        <taxon>Araneidae</taxon>
        <taxon>Araneus</taxon>
    </lineage>
</organism>
<evidence type="ECO:0000313" key="2">
    <source>
        <dbReference type="Proteomes" id="UP000499080"/>
    </source>
</evidence>
<evidence type="ECO:0000313" key="1">
    <source>
        <dbReference type="EMBL" id="GBN75194.1"/>
    </source>
</evidence>
<reference evidence="1 2" key="1">
    <citation type="journal article" date="2019" name="Sci. Rep.">
        <title>Orb-weaving spider Araneus ventricosus genome elucidates the spidroin gene catalogue.</title>
        <authorList>
            <person name="Kono N."/>
            <person name="Nakamura H."/>
            <person name="Ohtoshi R."/>
            <person name="Moran D.A.P."/>
            <person name="Shinohara A."/>
            <person name="Yoshida Y."/>
            <person name="Fujiwara M."/>
            <person name="Mori M."/>
            <person name="Tomita M."/>
            <person name="Arakawa K."/>
        </authorList>
    </citation>
    <scope>NUCLEOTIDE SEQUENCE [LARGE SCALE GENOMIC DNA]</scope>
</reference>
<feature type="non-terminal residue" evidence="1">
    <location>
        <position position="1"/>
    </location>
</feature>
<accession>A0A4Y2RHH5</accession>
<sequence>NDYLQSDFQKPAFKTHLHEIGRSRIVIQSRTKEISSRKENILWIRLTKDERTDFRKRTLQTQTLQGSRNIGNLQGSQKYEPFQFFSQSLQNLRRFAHLLVSNFVLCRFKKSLGKWFTSVPELRKILDY</sequence>
<dbReference type="EMBL" id="BGPR01017135">
    <property type="protein sequence ID" value="GBN75194.1"/>
    <property type="molecule type" value="Genomic_DNA"/>
</dbReference>
<name>A0A4Y2RHH5_ARAVE</name>
<protein>
    <submittedName>
        <fullName evidence="1">Uncharacterized protein</fullName>
    </submittedName>
</protein>